<dbReference type="RefSeq" id="XP_016639802.1">
    <property type="nucleotide sequence ID" value="XM_016790499.1"/>
</dbReference>
<dbReference type="GeneID" id="27728059"/>
<evidence type="ECO:0000313" key="3">
    <source>
        <dbReference type="Proteomes" id="UP000028545"/>
    </source>
</evidence>
<feature type="compositionally biased region" description="Low complexity" evidence="1">
    <location>
        <begin position="216"/>
        <end position="225"/>
    </location>
</feature>
<dbReference type="Proteomes" id="UP000028545">
    <property type="component" value="Unassembled WGS sequence"/>
</dbReference>
<gene>
    <name evidence="2" type="ORF">SAPIO_CDS8987</name>
</gene>
<dbReference type="VEuPathDB" id="FungiDB:SAPIO_CDS8987"/>
<feature type="compositionally biased region" description="Basic and acidic residues" evidence="1">
    <location>
        <begin position="245"/>
        <end position="263"/>
    </location>
</feature>
<evidence type="ECO:0000313" key="2">
    <source>
        <dbReference type="EMBL" id="KEZ40003.1"/>
    </source>
</evidence>
<keyword evidence="3" id="KW-1185">Reference proteome</keyword>
<protein>
    <recommendedName>
        <fullName evidence="4">PNPLA domain-containing protein</fullName>
    </recommendedName>
</protein>
<comment type="caution">
    <text evidence="2">The sequence shown here is derived from an EMBL/GenBank/DDBJ whole genome shotgun (WGS) entry which is preliminary data.</text>
</comment>
<name>A0A084FY41_PSEDA</name>
<dbReference type="Gene3D" id="3.40.1090.10">
    <property type="entry name" value="Cytosolic phospholipase A2 catalytic domain"/>
    <property type="match status" value="1"/>
</dbReference>
<dbReference type="KEGG" id="sapo:SAPIO_CDS8987"/>
<feature type="region of interest" description="Disordered" evidence="1">
    <location>
        <begin position="201"/>
        <end position="263"/>
    </location>
</feature>
<organism evidence="2 3">
    <name type="scientific">Pseudallescheria apiosperma</name>
    <name type="common">Scedosporium apiospermum</name>
    <dbReference type="NCBI Taxonomy" id="563466"/>
    <lineage>
        <taxon>Eukaryota</taxon>
        <taxon>Fungi</taxon>
        <taxon>Dikarya</taxon>
        <taxon>Ascomycota</taxon>
        <taxon>Pezizomycotina</taxon>
        <taxon>Sordariomycetes</taxon>
        <taxon>Hypocreomycetidae</taxon>
        <taxon>Microascales</taxon>
        <taxon>Microascaceae</taxon>
        <taxon>Scedosporium</taxon>
    </lineage>
</organism>
<dbReference type="EMBL" id="JOWA01000132">
    <property type="protein sequence ID" value="KEZ40003.1"/>
    <property type="molecule type" value="Genomic_DNA"/>
</dbReference>
<proteinExistence type="predicted"/>
<reference evidence="2 3" key="1">
    <citation type="journal article" date="2014" name="Genome Announc.">
        <title>Draft genome sequence of the pathogenic fungus Scedosporium apiospermum.</title>
        <authorList>
            <person name="Vandeputte P."/>
            <person name="Ghamrawi S."/>
            <person name="Rechenmann M."/>
            <person name="Iltis A."/>
            <person name="Giraud S."/>
            <person name="Fleury M."/>
            <person name="Thornton C."/>
            <person name="Delhaes L."/>
            <person name="Meyer W."/>
            <person name="Papon N."/>
            <person name="Bouchara J.P."/>
        </authorList>
    </citation>
    <scope>NUCLEOTIDE SEQUENCE [LARGE SCALE GENOMIC DNA]</scope>
    <source>
        <strain evidence="2 3">IHEM 14462</strain>
    </source>
</reference>
<dbReference type="SUPFAM" id="SSF52151">
    <property type="entry name" value="FabD/lysophospholipase-like"/>
    <property type="match status" value="1"/>
</dbReference>
<dbReference type="AlphaFoldDB" id="A0A084FY41"/>
<dbReference type="HOGENOM" id="CLU_1058279_0_0_1"/>
<evidence type="ECO:0008006" key="4">
    <source>
        <dbReference type="Google" id="ProtNLM"/>
    </source>
</evidence>
<evidence type="ECO:0000256" key="1">
    <source>
        <dbReference type="SAM" id="MobiDB-lite"/>
    </source>
</evidence>
<sequence>MRGFFEQGDARTKVFVTAATKGATGLQRHCLRTYRHGGEFQPELTIAQACHAALAASGLVDSCSIPAAGFSYTEGLPAWNNPVQQVLDEANELWPGCPIWCLLSLGTGIPQGDSLRSLPRPMARLISEFAIEAAVTERVFETAHSDLVISGRYTRVSVSRGLDDSELHPGMPYPLVDQATGAYIDAEGSATRRRVALILRPYEPPRSSPPPPPVQPDQQEQPGDVASPPYVEDELGPESYASVMGEKEGPSNEKRVWSDEKEC</sequence>
<feature type="compositionally biased region" description="Pro residues" evidence="1">
    <location>
        <begin position="202"/>
        <end position="215"/>
    </location>
</feature>
<accession>A0A084FY41</accession>
<dbReference type="InterPro" id="IPR016035">
    <property type="entry name" value="Acyl_Trfase/lysoPLipase"/>
</dbReference>
<dbReference type="OrthoDB" id="1658288at2759"/>